<evidence type="ECO:0000256" key="2">
    <source>
        <dbReference type="ARBA" id="ARBA00022840"/>
    </source>
</evidence>
<reference evidence="5 6" key="1">
    <citation type="journal article" date="2019" name="Int. J. Syst. Evol. Microbiol.">
        <title>The Global Catalogue of Microorganisms (GCM) 10K type strain sequencing project: providing services to taxonomists for standard genome sequencing and annotation.</title>
        <authorList>
            <consortium name="The Broad Institute Genomics Platform"/>
            <consortium name="The Broad Institute Genome Sequencing Center for Infectious Disease"/>
            <person name="Wu L."/>
            <person name="Ma J."/>
        </authorList>
    </citation>
    <scope>NUCLEOTIDE SEQUENCE [LARGE SCALE GENOMIC DNA]</scope>
    <source>
        <strain evidence="5 6">XZYJ18</strain>
    </source>
</reference>
<keyword evidence="1" id="KW-0547">Nucleotide-binding</keyword>
<evidence type="ECO:0000259" key="3">
    <source>
        <dbReference type="Pfam" id="PF07726"/>
    </source>
</evidence>
<dbReference type="PANTHER" id="PTHR42759">
    <property type="entry name" value="MOXR FAMILY PROTEIN"/>
    <property type="match status" value="1"/>
</dbReference>
<dbReference type="Gene3D" id="1.10.8.80">
    <property type="entry name" value="Magnesium chelatase subunit I, C-Terminal domain"/>
    <property type="match status" value="1"/>
</dbReference>
<dbReference type="Pfam" id="PF17863">
    <property type="entry name" value="AAA_lid_2"/>
    <property type="match status" value="1"/>
</dbReference>
<evidence type="ECO:0000256" key="1">
    <source>
        <dbReference type="ARBA" id="ARBA00022741"/>
    </source>
</evidence>
<dbReference type="SUPFAM" id="SSF52540">
    <property type="entry name" value="P-loop containing nucleoside triphosphate hydrolases"/>
    <property type="match status" value="1"/>
</dbReference>
<dbReference type="PIRSF" id="PIRSF002849">
    <property type="entry name" value="AAA_ATPase_chaperone_MoxR_prd"/>
    <property type="match status" value="1"/>
</dbReference>
<comment type="caution">
    <text evidence="5">The sequence shown here is derived from an EMBL/GenBank/DDBJ whole genome shotgun (WGS) entry which is preliminary data.</text>
</comment>
<protein>
    <submittedName>
        <fullName evidence="5">AAA family ATPase</fullName>
    </submittedName>
</protein>
<dbReference type="InterPro" id="IPR027417">
    <property type="entry name" value="P-loop_NTPase"/>
</dbReference>
<evidence type="ECO:0000313" key="5">
    <source>
        <dbReference type="EMBL" id="MFC4825302.1"/>
    </source>
</evidence>
<dbReference type="RefSeq" id="WP_254269007.1">
    <property type="nucleotide sequence ID" value="NZ_CP100400.1"/>
</dbReference>
<dbReference type="InterPro" id="IPR011703">
    <property type="entry name" value="ATPase_AAA-3"/>
</dbReference>
<organism evidence="5 6">
    <name type="scientific">Halorussus aquaticus</name>
    <dbReference type="NCBI Taxonomy" id="2953748"/>
    <lineage>
        <taxon>Archaea</taxon>
        <taxon>Methanobacteriati</taxon>
        <taxon>Methanobacteriota</taxon>
        <taxon>Stenosarchaea group</taxon>
        <taxon>Halobacteria</taxon>
        <taxon>Halobacteriales</taxon>
        <taxon>Haladaptataceae</taxon>
        <taxon>Halorussus</taxon>
    </lineage>
</organism>
<dbReference type="PANTHER" id="PTHR42759:SF1">
    <property type="entry name" value="MAGNESIUM-CHELATASE SUBUNIT CHLD"/>
    <property type="match status" value="1"/>
</dbReference>
<feature type="domain" description="ChlI/MoxR AAA lid" evidence="4">
    <location>
        <begin position="240"/>
        <end position="311"/>
    </location>
</feature>
<dbReference type="GO" id="GO:0005524">
    <property type="term" value="F:ATP binding"/>
    <property type="evidence" value="ECO:0007669"/>
    <property type="project" value="UniProtKB-KW"/>
</dbReference>
<sequence length="317" mass="35013">MTDRKSAIDDVTNRIRAIRSEVRERIVGQEQVVDQVLACLLCDGNALLESTPGLGKTLLVRTLAEVTGLSFSRIQNTPDLMPSDVIGTEMVRETETGRTFTFEKGPVFANLVLSDEINRATPKTQSALLEAMEEGQVTAGNETYDLPEPFFVLATQNPIDQEGTYPLPEAQSDRFLMKILVDYPDAEAEREIVDRYTRDVDASVSVEPQVSTGELRKMQQLTHQVPIADDLRDLAVDVVRETRSAADLEYGASPRASMSLVRAAKARALVEGRSHVGSEDVTAMAVPVLRHRVVVDFRAEREGMTPDDVITALVEDR</sequence>
<name>A0ABD5Q3J0_9EURY</name>
<dbReference type="InterPro" id="IPR041628">
    <property type="entry name" value="ChlI/MoxR_AAA_lid"/>
</dbReference>
<dbReference type="EMBL" id="JBHSHT010000002">
    <property type="protein sequence ID" value="MFC4825302.1"/>
    <property type="molecule type" value="Genomic_DNA"/>
</dbReference>
<proteinExistence type="predicted"/>
<evidence type="ECO:0000259" key="4">
    <source>
        <dbReference type="Pfam" id="PF17863"/>
    </source>
</evidence>
<dbReference type="InterPro" id="IPR050764">
    <property type="entry name" value="CbbQ/NirQ/NorQ/GpvN"/>
</dbReference>
<feature type="domain" description="ATPase AAA-3" evidence="3">
    <location>
        <begin position="46"/>
        <end position="177"/>
    </location>
</feature>
<dbReference type="Proteomes" id="UP001595945">
    <property type="component" value="Unassembled WGS sequence"/>
</dbReference>
<accession>A0ABD5Q3J0</accession>
<keyword evidence="6" id="KW-1185">Reference proteome</keyword>
<keyword evidence="2" id="KW-0067">ATP-binding</keyword>
<dbReference type="FunFam" id="3.40.50.300:FF:000640">
    <property type="entry name" value="MoxR family ATPase"/>
    <property type="match status" value="1"/>
</dbReference>
<gene>
    <name evidence="5" type="ORF">ACFO9K_13645</name>
</gene>
<dbReference type="GeneID" id="73043986"/>
<dbReference type="Pfam" id="PF07726">
    <property type="entry name" value="AAA_3"/>
    <property type="match status" value="1"/>
</dbReference>
<dbReference type="AlphaFoldDB" id="A0ABD5Q3J0"/>
<evidence type="ECO:0000313" key="6">
    <source>
        <dbReference type="Proteomes" id="UP001595945"/>
    </source>
</evidence>
<dbReference type="Gene3D" id="3.40.50.300">
    <property type="entry name" value="P-loop containing nucleotide triphosphate hydrolases"/>
    <property type="match status" value="1"/>
</dbReference>